<name>A0ABD3KSM0_EUCGL</name>
<dbReference type="Proteomes" id="UP001634007">
    <property type="component" value="Unassembled WGS sequence"/>
</dbReference>
<feature type="transmembrane region" description="Helical" evidence="1">
    <location>
        <begin position="32"/>
        <end position="51"/>
    </location>
</feature>
<dbReference type="AlphaFoldDB" id="A0ABD3KSM0"/>
<keyword evidence="1" id="KW-0812">Transmembrane</keyword>
<keyword evidence="4" id="KW-1185">Reference proteome</keyword>
<comment type="caution">
    <text evidence="3">The sequence shown here is derived from an EMBL/GenBank/DDBJ whole genome shotgun (WGS) entry which is preliminary data.</text>
</comment>
<evidence type="ECO:0000313" key="4">
    <source>
        <dbReference type="Proteomes" id="UP001634007"/>
    </source>
</evidence>
<gene>
    <name evidence="3" type="ORF">ACJRO7_018138</name>
</gene>
<dbReference type="Pfam" id="PF04578">
    <property type="entry name" value="DUF594"/>
    <property type="match status" value="1"/>
</dbReference>
<feature type="domain" description="DUF4220" evidence="2">
    <location>
        <begin position="83"/>
        <end position="410"/>
    </location>
</feature>
<dbReference type="InterPro" id="IPR025315">
    <property type="entry name" value="DUF4220"/>
</dbReference>
<dbReference type="Pfam" id="PF13968">
    <property type="entry name" value="DUF4220"/>
    <property type="match status" value="1"/>
</dbReference>
<evidence type="ECO:0000256" key="1">
    <source>
        <dbReference type="SAM" id="Phobius"/>
    </source>
</evidence>
<dbReference type="PANTHER" id="PTHR31325">
    <property type="entry name" value="OS01G0798800 PROTEIN-RELATED"/>
    <property type="match status" value="1"/>
</dbReference>
<evidence type="ECO:0000259" key="2">
    <source>
        <dbReference type="Pfam" id="PF13968"/>
    </source>
</evidence>
<proteinExistence type="predicted"/>
<organism evidence="3 4">
    <name type="scientific">Eucalyptus globulus</name>
    <name type="common">Tasmanian blue gum</name>
    <dbReference type="NCBI Taxonomy" id="34317"/>
    <lineage>
        <taxon>Eukaryota</taxon>
        <taxon>Viridiplantae</taxon>
        <taxon>Streptophyta</taxon>
        <taxon>Embryophyta</taxon>
        <taxon>Tracheophyta</taxon>
        <taxon>Spermatophyta</taxon>
        <taxon>Magnoliopsida</taxon>
        <taxon>eudicotyledons</taxon>
        <taxon>Gunneridae</taxon>
        <taxon>Pentapetalae</taxon>
        <taxon>rosids</taxon>
        <taxon>malvids</taxon>
        <taxon>Myrtales</taxon>
        <taxon>Myrtaceae</taxon>
        <taxon>Myrtoideae</taxon>
        <taxon>Eucalypteae</taxon>
        <taxon>Eucalyptus</taxon>
    </lineage>
</organism>
<keyword evidence="1" id="KW-1133">Transmembrane helix</keyword>
<accession>A0ABD3KSM0</accession>
<dbReference type="InterPro" id="IPR007658">
    <property type="entry name" value="DUF594"/>
</dbReference>
<evidence type="ECO:0000313" key="3">
    <source>
        <dbReference type="EMBL" id="KAL3742771.1"/>
    </source>
</evidence>
<dbReference type="EMBL" id="JBJKBG010000004">
    <property type="protein sequence ID" value="KAL3742771.1"/>
    <property type="molecule type" value="Genomic_DNA"/>
</dbReference>
<sequence>MRNLQSSQMGAVNETTGITKKLHILAVSLAKIELFVCLTALLLILGTFFGLLRHWYTNRMLKIALLALYTIPSLANAWSLGHFSDYNLEDNGQQINYSWEHLLRNISLAKMLIFSVRNSKVSWAITPNFRVISGNMLVLHTLFLIVKLKDNEKTKSVMTASRNDVQRTIKLISQYISSEHQSSDPRNLDPIQMRGYNYVVRGEETRWVNGSPLKMTDEIITVDRVRACQGPLLSSRGGDEYCKLKDICLSFCSHSLSKEAHKKLWKLIRNGLVAEENGYTQECRVIELELSFMFDSFYTKYPIIFQSGHWKQKLMEISLISLMTILPCFLSYKSGVGLLLTLVILTACTCVELLEFFLMAISQRARVSLLCKYVRTRSWQGNKRIEKTIGLICRTQLLKPWERKLRQTCFSSHMVTALRGGYAFPPELVISIASGRVKNKALQPNFIIVWHIVTTICEHEVQISDSNFLVVTTLSKYLAYSVAFCPKLLFDCPDDTEYVFDQTVLQSRDLLEGCKTGEERILKLKGIGSVTNLGARLGQQLLKDKADLTFIWKVLADFWAEPMVYEAPSDYVKAHAENLAMGGEFVTHFLALVSHANIKREPPVGQPTLKRCQS</sequence>
<reference evidence="3 4" key="1">
    <citation type="submission" date="2024-11" db="EMBL/GenBank/DDBJ databases">
        <title>Chromosome-level genome assembly of Eucalyptus globulus Labill. provides insights into its genome evolution.</title>
        <authorList>
            <person name="Li X."/>
        </authorList>
    </citation>
    <scope>NUCLEOTIDE SEQUENCE [LARGE SCALE GENOMIC DNA]</scope>
    <source>
        <strain evidence="3">CL2024</strain>
        <tissue evidence="3">Fresh tender leaves</tissue>
    </source>
</reference>
<keyword evidence="1" id="KW-0472">Membrane</keyword>
<protein>
    <recommendedName>
        <fullName evidence="2">DUF4220 domain-containing protein</fullName>
    </recommendedName>
</protein>